<dbReference type="STRING" id="1316194.A0A1Q5T2W4"/>
<keyword evidence="5" id="KW-0333">Golgi apparatus</keyword>
<evidence type="ECO:0000256" key="1">
    <source>
        <dbReference type="ARBA" id="ARBA00004601"/>
    </source>
</evidence>
<dbReference type="Gene3D" id="6.10.250.860">
    <property type="match status" value="1"/>
</dbReference>
<dbReference type="GO" id="GO:0042147">
    <property type="term" value="P:retrograde transport, endosome to Golgi"/>
    <property type="evidence" value="ECO:0007669"/>
    <property type="project" value="InterPro"/>
</dbReference>
<dbReference type="AlphaFoldDB" id="A0A1Q5T2W4"/>
<evidence type="ECO:0000256" key="3">
    <source>
        <dbReference type="ARBA" id="ARBA00022448"/>
    </source>
</evidence>
<dbReference type="GO" id="GO:0006896">
    <property type="term" value="P:Golgi to vacuole transport"/>
    <property type="evidence" value="ECO:0007669"/>
    <property type="project" value="TreeGrafter"/>
</dbReference>
<gene>
    <name evidence="7" type="ORF">PENSUB_11857</name>
</gene>
<protein>
    <submittedName>
        <fullName evidence="7">Uncharacterized protein</fullName>
    </submittedName>
</protein>
<dbReference type="InterPro" id="IPR039745">
    <property type="entry name" value="Vps54"/>
</dbReference>
<keyword evidence="8" id="KW-1185">Reference proteome</keyword>
<evidence type="ECO:0000256" key="2">
    <source>
        <dbReference type="ARBA" id="ARBA00009150"/>
    </source>
</evidence>
<proteinExistence type="inferred from homology"/>
<comment type="caution">
    <text evidence="7">The sequence shown here is derived from an EMBL/GenBank/DDBJ whole genome shotgun (WGS) entry which is preliminary data.</text>
</comment>
<dbReference type="GO" id="GO:0015031">
    <property type="term" value="P:protein transport"/>
    <property type="evidence" value="ECO:0007669"/>
    <property type="project" value="UniProtKB-KW"/>
</dbReference>
<keyword evidence="3" id="KW-0813">Transport</keyword>
<keyword evidence="4" id="KW-0653">Protein transport</keyword>
<accession>A0A1Q5T2W4</accession>
<reference evidence="7 8" key="1">
    <citation type="submission" date="2016-10" db="EMBL/GenBank/DDBJ databases">
        <title>Genome sequence of the ascomycete fungus Penicillium subrubescens.</title>
        <authorList>
            <person name="De Vries R.P."/>
            <person name="Peng M."/>
            <person name="Dilokpimol A."/>
            <person name="Hilden K."/>
            <person name="Makela M.R."/>
            <person name="Grigoriev I."/>
            <person name="Riley R."/>
            <person name="Granchi Z."/>
        </authorList>
    </citation>
    <scope>NUCLEOTIDE SEQUENCE [LARGE SCALE GENOMIC DNA]</scope>
    <source>
        <strain evidence="7 8">CBS 132785</strain>
    </source>
</reference>
<dbReference type="PANTHER" id="PTHR12965">
    <property type="entry name" value="VACUOLAR PROTEIN SORTING 54"/>
    <property type="match status" value="1"/>
</dbReference>
<dbReference type="EMBL" id="MNBE01000719">
    <property type="protein sequence ID" value="OKO94590.1"/>
    <property type="molecule type" value="Genomic_DNA"/>
</dbReference>
<evidence type="ECO:0000313" key="8">
    <source>
        <dbReference type="Proteomes" id="UP000186955"/>
    </source>
</evidence>
<evidence type="ECO:0000256" key="6">
    <source>
        <dbReference type="ARBA" id="ARBA00023054"/>
    </source>
</evidence>
<keyword evidence="6" id="KW-0175">Coiled coil</keyword>
<evidence type="ECO:0000313" key="7">
    <source>
        <dbReference type="EMBL" id="OKO94590.1"/>
    </source>
</evidence>
<dbReference type="Proteomes" id="UP000186955">
    <property type="component" value="Unassembled WGS sequence"/>
</dbReference>
<comment type="similarity">
    <text evidence="2">Belongs to the VPS54 family.</text>
</comment>
<sequence length="151" mass="17238">MAEYDRLKRIFQDHQSAIHDKLINIMSFRATVCIKEMNKIKWDDEDEVQRNVSLHIETLTKEVLTLHRVLSKHLPTVTVSMIVGQVFTNYKEQWSKAFEGAAIQTEARKARLLRDAELLESKLGKIDGGQVLGVHIINIVKAKSTSESRPA</sequence>
<dbReference type="GO" id="GO:0019905">
    <property type="term" value="F:syntaxin binding"/>
    <property type="evidence" value="ECO:0007669"/>
    <property type="project" value="TreeGrafter"/>
</dbReference>
<name>A0A1Q5T2W4_9EURO</name>
<evidence type="ECO:0000256" key="5">
    <source>
        <dbReference type="ARBA" id="ARBA00023034"/>
    </source>
</evidence>
<evidence type="ECO:0000256" key="4">
    <source>
        <dbReference type="ARBA" id="ARBA00022927"/>
    </source>
</evidence>
<dbReference type="PANTHER" id="PTHR12965:SF0">
    <property type="entry name" value="VACUOLAR PROTEIN SORTING-ASSOCIATED PROTEIN 54"/>
    <property type="match status" value="1"/>
</dbReference>
<comment type="subcellular location">
    <subcellularLocation>
        <location evidence="1">Golgi apparatus</location>
        <location evidence="1">trans-Golgi network</location>
    </subcellularLocation>
</comment>
<dbReference type="GO" id="GO:0005829">
    <property type="term" value="C:cytosol"/>
    <property type="evidence" value="ECO:0007669"/>
    <property type="project" value="GOC"/>
</dbReference>
<dbReference type="GO" id="GO:0000938">
    <property type="term" value="C:GARP complex"/>
    <property type="evidence" value="ECO:0007669"/>
    <property type="project" value="InterPro"/>
</dbReference>
<organism evidence="7 8">
    <name type="scientific">Penicillium subrubescens</name>
    <dbReference type="NCBI Taxonomy" id="1316194"/>
    <lineage>
        <taxon>Eukaryota</taxon>
        <taxon>Fungi</taxon>
        <taxon>Dikarya</taxon>
        <taxon>Ascomycota</taxon>
        <taxon>Pezizomycotina</taxon>
        <taxon>Eurotiomycetes</taxon>
        <taxon>Eurotiomycetidae</taxon>
        <taxon>Eurotiales</taxon>
        <taxon>Aspergillaceae</taxon>
        <taxon>Penicillium</taxon>
    </lineage>
</organism>